<dbReference type="RefSeq" id="WP_160927709.1">
    <property type="nucleotide sequence ID" value="NZ_WWEU01000001.1"/>
</dbReference>
<evidence type="ECO:0000259" key="1">
    <source>
        <dbReference type="PROSITE" id="PS51186"/>
    </source>
</evidence>
<dbReference type="CDD" id="cd04301">
    <property type="entry name" value="NAT_SF"/>
    <property type="match status" value="1"/>
</dbReference>
<organism evidence="2 3">
    <name type="scientific">Vibrio tetraodonis subsp. pristinus</name>
    <dbReference type="NCBI Taxonomy" id="2695891"/>
    <lineage>
        <taxon>Bacteria</taxon>
        <taxon>Pseudomonadati</taxon>
        <taxon>Pseudomonadota</taxon>
        <taxon>Gammaproteobacteria</taxon>
        <taxon>Vibrionales</taxon>
        <taxon>Vibrionaceae</taxon>
        <taxon>Vibrio</taxon>
    </lineage>
</organism>
<keyword evidence="2" id="KW-0808">Transferase</keyword>
<dbReference type="Proteomes" id="UP000478571">
    <property type="component" value="Unassembled WGS sequence"/>
</dbReference>
<sequence>MYQTRKANDNDYRFLFELKKSAEYEAVKAVFGWDESVQKEIHRNEWEEERPTIIEVEGVPVGSYLLQLCSDYYYFGRFFLLPEYQSKGIGSQVLESITALSGQKSLPIKLCYLKGNRVGELYERFGFVVTEESEDFVYMFKSSE</sequence>
<dbReference type="InterPro" id="IPR000182">
    <property type="entry name" value="GNAT_dom"/>
</dbReference>
<evidence type="ECO:0000313" key="2">
    <source>
        <dbReference type="EMBL" id="MYM58678.1"/>
    </source>
</evidence>
<accession>A0A6L8LRM1</accession>
<protein>
    <submittedName>
        <fullName evidence="2">GNAT family N-acetyltransferase</fullName>
    </submittedName>
</protein>
<dbReference type="PROSITE" id="PS51186">
    <property type="entry name" value="GNAT"/>
    <property type="match status" value="1"/>
</dbReference>
<dbReference type="InterPro" id="IPR016181">
    <property type="entry name" value="Acyl_CoA_acyltransferase"/>
</dbReference>
<dbReference type="GO" id="GO:0016747">
    <property type="term" value="F:acyltransferase activity, transferring groups other than amino-acyl groups"/>
    <property type="evidence" value="ECO:0007669"/>
    <property type="project" value="InterPro"/>
</dbReference>
<evidence type="ECO:0000313" key="3">
    <source>
        <dbReference type="Proteomes" id="UP000478571"/>
    </source>
</evidence>
<reference evidence="2 3" key="1">
    <citation type="submission" date="2020-01" db="EMBL/GenBank/DDBJ databases">
        <title>Draft Genome Sequence of Vibrio sp. strain OCN044, Isolated from a Healthy Coral at Palmyra Atoll.</title>
        <authorList>
            <person name="Videau P."/>
            <person name="Loughran R."/>
            <person name="Esquivel A."/>
            <person name="Deadmond M."/>
            <person name="Paddock B.E."/>
            <person name="Saw J.H."/>
            <person name="Ushijima B."/>
        </authorList>
    </citation>
    <scope>NUCLEOTIDE SEQUENCE [LARGE SCALE GENOMIC DNA]</scope>
    <source>
        <strain evidence="2 3">OCN044</strain>
    </source>
</reference>
<name>A0A6L8LRM1_9VIBR</name>
<proteinExistence type="predicted"/>
<dbReference type="Pfam" id="PF13508">
    <property type="entry name" value="Acetyltransf_7"/>
    <property type="match status" value="1"/>
</dbReference>
<keyword evidence="3" id="KW-1185">Reference proteome</keyword>
<dbReference type="SUPFAM" id="SSF55729">
    <property type="entry name" value="Acyl-CoA N-acyltransferases (Nat)"/>
    <property type="match status" value="1"/>
</dbReference>
<dbReference type="EMBL" id="WWEU01000001">
    <property type="protein sequence ID" value="MYM58678.1"/>
    <property type="molecule type" value="Genomic_DNA"/>
</dbReference>
<gene>
    <name evidence="2" type="ORF">GTG28_05535</name>
</gene>
<dbReference type="Gene3D" id="3.40.630.30">
    <property type="match status" value="1"/>
</dbReference>
<dbReference type="AlphaFoldDB" id="A0A6L8LRM1"/>
<feature type="domain" description="N-acetyltransferase" evidence="1">
    <location>
        <begin position="2"/>
        <end position="144"/>
    </location>
</feature>
<comment type="caution">
    <text evidence="2">The sequence shown here is derived from an EMBL/GenBank/DDBJ whole genome shotgun (WGS) entry which is preliminary data.</text>
</comment>